<keyword evidence="2" id="KW-1185">Reference proteome</keyword>
<organism evidence="1 2">
    <name type="scientific">Morchella conica CCBAS932</name>
    <dbReference type="NCBI Taxonomy" id="1392247"/>
    <lineage>
        <taxon>Eukaryota</taxon>
        <taxon>Fungi</taxon>
        <taxon>Dikarya</taxon>
        <taxon>Ascomycota</taxon>
        <taxon>Pezizomycotina</taxon>
        <taxon>Pezizomycetes</taxon>
        <taxon>Pezizales</taxon>
        <taxon>Morchellaceae</taxon>
        <taxon>Morchella</taxon>
    </lineage>
</organism>
<accession>A0A3N4KT25</accession>
<dbReference type="InParanoid" id="A0A3N4KT25"/>
<name>A0A3N4KT25_9PEZI</name>
<gene>
    <name evidence="1" type="ORF">P167DRAFT_107272</name>
</gene>
<reference evidence="1 2" key="1">
    <citation type="journal article" date="2018" name="Nat. Ecol. Evol.">
        <title>Pezizomycetes genomes reveal the molecular basis of ectomycorrhizal truffle lifestyle.</title>
        <authorList>
            <person name="Murat C."/>
            <person name="Payen T."/>
            <person name="Noel B."/>
            <person name="Kuo A."/>
            <person name="Morin E."/>
            <person name="Chen J."/>
            <person name="Kohler A."/>
            <person name="Krizsan K."/>
            <person name="Balestrini R."/>
            <person name="Da Silva C."/>
            <person name="Montanini B."/>
            <person name="Hainaut M."/>
            <person name="Levati E."/>
            <person name="Barry K.W."/>
            <person name="Belfiori B."/>
            <person name="Cichocki N."/>
            <person name="Clum A."/>
            <person name="Dockter R.B."/>
            <person name="Fauchery L."/>
            <person name="Guy J."/>
            <person name="Iotti M."/>
            <person name="Le Tacon F."/>
            <person name="Lindquist E.A."/>
            <person name="Lipzen A."/>
            <person name="Malagnac F."/>
            <person name="Mello A."/>
            <person name="Molinier V."/>
            <person name="Miyauchi S."/>
            <person name="Poulain J."/>
            <person name="Riccioni C."/>
            <person name="Rubini A."/>
            <person name="Sitrit Y."/>
            <person name="Splivallo R."/>
            <person name="Traeger S."/>
            <person name="Wang M."/>
            <person name="Zifcakova L."/>
            <person name="Wipf D."/>
            <person name="Zambonelli A."/>
            <person name="Paolocci F."/>
            <person name="Nowrousian M."/>
            <person name="Ottonello S."/>
            <person name="Baldrian P."/>
            <person name="Spatafora J.W."/>
            <person name="Henrissat B."/>
            <person name="Nagy L.G."/>
            <person name="Aury J.M."/>
            <person name="Wincker P."/>
            <person name="Grigoriev I.V."/>
            <person name="Bonfante P."/>
            <person name="Martin F.M."/>
        </authorList>
    </citation>
    <scope>NUCLEOTIDE SEQUENCE [LARGE SCALE GENOMIC DNA]</scope>
    <source>
        <strain evidence="1 2">CCBAS932</strain>
    </source>
</reference>
<evidence type="ECO:0000313" key="1">
    <source>
        <dbReference type="EMBL" id="RPB13660.1"/>
    </source>
</evidence>
<sequence>MPVIIDEDFLSQVPIDWDLVTFLGEEYQSSRKHKTPFNFNKVVDHYLASLNHIVANTKDATILSKAKLLLTKYSWGVSHFKPSNLLINFIGKPMPLLDATGPQITYWVSALLSAPTGPQITYWVSAPHPGGPLDHRLPTGCLLRVPVVPLNLRLPTWCLLLQWGRVLVQLTHYFS</sequence>
<evidence type="ECO:0000313" key="2">
    <source>
        <dbReference type="Proteomes" id="UP000277580"/>
    </source>
</evidence>
<dbReference type="AlphaFoldDB" id="A0A3N4KT25"/>
<protein>
    <submittedName>
        <fullName evidence="1">Uncharacterized protein</fullName>
    </submittedName>
</protein>
<dbReference type="Proteomes" id="UP000277580">
    <property type="component" value="Unassembled WGS sequence"/>
</dbReference>
<dbReference type="EMBL" id="ML119122">
    <property type="protein sequence ID" value="RPB13660.1"/>
    <property type="molecule type" value="Genomic_DNA"/>
</dbReference>
<proteinExistence type="predicted"/>